<dbReference type="GeneID" id="29061966"/>
<organism evidence="2 3">
    <name type="scientific">Erwinia phage vB_EamM_Kwan</name>
    <dbReference type="NCBI Taxonomy" id="1883374"/>
    <lineage>
        <taxon>Viruses</taxon>
        <taxon>Duplodnaviria</taxon>
        <taxon>Heunggongvirae</taxon>
        <taxon>Uroviricota</taxon>
        <taxon>Caudoviricetes</taxon>
        <taxon>Chimalliviridae</taxon>
        <taxon>Wellingtonvirus</taxon>
        <taxon>Wellingtonvirus wellington</taxon>
    </lineage>
</organism>
<dbReference type="Gene3D" id="1.10.260.40">
    <property type="entry name" value="lambda repressor-like DNA-binding domains"/>
    <property type="match status" value="1"/>
</dbReference>
<name>A0A1B2IE28_9CAUD</name>
<dbReference type="GO" id="GO:0003677">
    <property type="term" value="F:DNA binding"/>
    <property type="evidence" value="ECO:0007669"/>
    <property type="project" value="InterPro"/>
</dbReference>
<proteinExistence type="predicted"/>
<dbReference type="SMART" id="SM00530">
    <property type="entry name" value="HTH_XRE"/>
    <property type="match status" value="1"/>
</dbReference>
<feature type="domain" description="HTH cro/C1-type" evidence="1">
    <location>
        <begin position="23"/>
        <end position="78"/>
    </location>
</feature>
<dbReference type="InterPro" id="IPR039554">
    <property type="entry name" value="HigA2-like_HTH"/>
</dbReference>
<dbReference type="CDD" id="cd00093">
    <property type="entry name" value="HTH_XRE"/>
    <property type="match status" value="1"/>
</dbReference>
<dbReference type="SUPFAM" id="SSF47413">
    <property type="entry name" value="lambda repressor-like DNA-binding domains"/>
    <property type="match status" value="1"/>
</dbReference>
<dbReference type="Proteomes" id="UP000202923">
    <property type="component" value="Genome"/>
</dbReference>
<gene>
    <name evidence="2" type="ORF">KWAN_122</name>
</gene>
<evidence type="ECO:0000313" key="3">
    <source>
        <dbReference type="Proteomes" id="UP000202923"/>
    </source>
</evidence>
<dbReference type="InterPro" id="IPR010982">
    <property type="entry name" value="Lambda_DNA-bd_dom_sf"/>
</dbReference>
<protein>
    <recommendedName>
        <fullName evidence="1">HTH cro/C1-type domain-containing protein</fullName>
    </recommendedName>
</protein>
<dbReference type="RefSeq" id="YP_009278727.1">
    <property type="nucleotide sequence ID" value="NC_031010.1"/>
</dbReference>
<sequence>MAKRIKCVDLNRAKNQFLNQLSLVIARLNYKHTQREIAAVCGVSTSIISNIKNDKKDMVSLDALMTVAKKLGLDFEVALRNKDNQTQVRVHVESALEYQTRIKGAGFKVHHELRLH</sequence>
<dbReference type="Pfam" id="PF13744">
    <property type="entry name" value="HTH_37"/>
    <property type="match status" value="1"/>
</dbReference>
<dbReference type="KEGG" id="vg:29061966"/>
<dbReference type="InterPro" id="IPR001387">
    <property type="entry name" value="Cro/C1-type_HTH"/>
</dbReference>
<accession>A0A1B2IE28</accession>
<evidence type="ECO:0000313" key="2">
    <source>
        <dbReference type="EMBL" id="ANZ49474.1"/>
    </source>
</evidence>
<reference evidence="2 3" key="1">
    <citation type="submission" date="2016-06" db="EMBL/GenBank/DDBJ databases">
        <authorList>
            <person name="Kjaerup R.B."/>
            <person name="Dalgaard T.S."/>
            <person name="Juul-Madsen H.R."/>
        </authorList>
    </citation>
    <scope>NUCLEOTIDE SEQUENCE [LARGE SCALE GENOMIC DNA]</scope>
</reference>
<dbReference type="EMBL" id="KX397369">
    <property type="protein sequence ID" value="ANZ49474.1"/>
    <property type="molecule type" value="Genomic_DNA"/>
</dbReference>
<evidence type="ECO:0000259" key="1">
    <source>
        <dbReference type="PROSITE" id="PS50943"/>
    </source>
</evidence>
<dbReference type="PROSITE" id="PS50943">
    <property type="entry name" value="HTH_CROC1"/>
    <property type="match status" value="1"/>
</dbReference>